<keyword evidence="5" id="KW-0067">ATP-binding</keyword>
<feature type="region of interest" description="Disordered" evidence="2">
    <location>
        <begin position="293"/>
        <end position="328"/>
    </location>
</feature>
<evidence type="ECO:0000259" key="3">
    <source>
        <dbReference type="Pfam" id="PF07261"/>
    </source>
</evidence>
<dbReference type="EMBL" id="VNJK01000004">
    <property type="protein sequence ID" value="TVX87131.1"/>
    <property type="molecule type" value="Genomic_DNA"/>
</dbReference>
<keyword evidence="5" id="KW-0347">Helicase</keyword>
<feature type="domain" description="DnaB/C C-terminal" evidence="3">
    <location>
        <begin position="373"/>
        <end position="450"/>
    </location>
</feature>
<feature type="compositionally biased region" description="Basic and acidic residues" evidence="2">
    <location>
        <begin position="295"/>
        <end position="311"/>
    </location>
</feature>
<protein>
    <submittedName>
        <fullName evidence="5">Helicase DnaB</fullName>
    </submittedName>
</protein>
<dbReference type="InterPro" id="IPR058660">
    <property type="entry name" value="WHD_DnaB"/>
</dbReference>
<keyword evidence="5" id="KW-0378">Hydrolase</keyword>
<evidence type="ECO:0000313" key="5">
    <source>
        <dbReference type="EMBL" id="TVX87131.1"/>
    </source>
</evidence>
<dbReference type="OrthoDB" id="2082007at2"/>
<feature type="compositionally biased region" description="Polar residues" evidence="2">
    <location>
        <begin position="494"/>
        <end position="504"/>
    </location>
</feature>
<proteinExistence type="inferred from homology"/>
<dbReference type="Pfam" id="PF25888">
    <property type="entry name" value="WHD_DnaB"/>
    <property type="match status" value="1"/>
</dbReference>
<sequence>MRMNNLHHFTEHHRYVAYREFSLSQLDQRMLSQVYQPIIGAFAIGLYHFLYQHIAADKVGFSAMDSQRKLFLLLGIEPSEKGRAYFIEQTTKLEAVGLLQTSRLMFQDSEDYMFEYALQSPLSPDEFFSTQHLTLLLRDKVGKYTVLSLREQFITDEPFAQLQAEAHRENISVPFYEMFRLNTHVIDYELEQALHEVAPSRRGASQDSAQEEPVLNYADIITRFPKYSYNRPYVEKLRLDREGMGILDYIARKFELTPVEICRLLDEDGVFNTEGRLVLDELQHRAHLQFRQTKRRGEWREREQQKIEQVQKEQQGQRSATNENYSSDRAAAQIQEEVAVEMEFYVEVAPQCKDKCDVHQYNMMLRNAPYTKLLEKYFPGAVPDTFLDMFTKIDLNYKLPDEVINVLIHYIMMLTANEGTQRISGAFVERIASNMLVKQVQTYEQAVQYIRSQSAVTTEVANRTGQAGTKPRAAGGRGNSRYGKQQRPAIPVVQPSNESVAWSQSDRDRALELARRLDENS</sequence>
<dbReference type="Pfam" id="PF07261">
    <property type="entry name" value="DnaB_2"/>
    <property type="match status" value="1"/>
</dbReference>
<dbReference type="AlphaFoldDB" id="A0A559IHN7"/>
<name>A0A559IHN7_9BACL</name>
<evidence type="ECO:0000259" key="4">
    <source>
        <dbReference type="Pfam" id="PF25888"/>
    </source>
</evidence>
<keyword evidence="5" id="KW-0547">Nucleotide-binding</keyword>
<dbReference type="Proteomes" id="UP000318102">
    <property type="component" value="Unassembled WGS sequence"/>
</dbReference>
<evidence type="ECO:0000256" key="2">
    <source>
        <dbReference type="SAM" id="MobiDB-lite"/>
    </source>
</evidence>
<feature type="region of interest" description="Disordered" evidence="2">
    <location>
        <begin position="461"/>
        <end position="508"/>
    </location>
</feature>
<dbReference type="InterPro" id="IPR006343">
    <property type="entry name" value="DnaB/C_C"/>
</dbReference>
<comment type="similarity">
    <text evidence="1">Belongs to the DnaB/DnaD family.</text>
</comment>
<organism evidence="5 6">
    <name type="scientific">Paenibacillus agilis</name>
    <dbReference type="NCBI Taxonomy" id="3020863"/>
    <lineage>
        <taxon>Bacteria</taxon>
        <taxon>Bacillati</taxon>
        <taxon>Bacillota</taxon>
        <taxon>Bacilli</taxon>
        <taxon>Bacillales</taxon>
        <taxon>Paenibacillaceae</taxon>
        <taxon>Paenibacillus</taxon>
    </lineage>
</organism>
<evidence type="ECO:0000256" key="1">
    <source>
        <dbReference type="ARBA" id="ARBA00093462"/>
    </source>
</evidence>
<keyword evidence="6" id="KW-1185">Reference proteome</keyword>
<dbReference type="GO" id="GO:0004386">
    <property type="term" value="F:helicase activity"/>
    <property type="evidence" value="ECO:0007669"/>
    <property type="project" value="UniProtKB-KW"/>
</dbReference>
<reference evidence="5 6" key="1">
    <citation type="submission" date="2019-07" db="EMBL/GenBank/DDBJ databases">
        <authorList>
            <person name="Kim J."/>
        </authorList>
    </citation>
    <scope>NUCLEOTIDE SEQUENCE [LARGE SCALE GENOMIC DNA]</scope>
    <source>
        <strain evidence="5 6">N4</strain>
    </source>
</reference>
<accession>A0A559IHN7</accession>
<dbReference type="RefSeq" id="WP_144993916.1">
    <property type="nucleotide sequence ID" value="NZ_VNJK01000004.1"/>
</dbReference>
<evidence type="ECO:0000313" key="6">
    <source>
        <dbReference type="Proteomes" id="UP000318102"/>
    </source>
</evidence>
<gene>
    <name evidence="5" type="ORF">FPZ44_21810</name>
</gene>
<comment type="caution">
    <text evidence="5">The sequence shown here is derived from an EMBL/GenBank/DDBJ whole genome shotgun (WGS) entry which is preliminary data.</text>
</comment>
<feature type="domain" description="Replicative helicase loading/DNA remodeling protein DnaB N-terminal winged helix" evidence="4">
    <location>
        <begin position="23"/>
        <end position="186"/>
    </location>
</feature>